<comment type="caution">
    <text evidence="1">The sequence shown here is derived from an EMBL/GenBank/DDBJ whole genome shotgun (WGS) entry which is preliminary data.</text>
</comment>
<sequence>MDRRKVSTINFDHGRELKMKAKKCYRGQVLPPKRGRIKRRICSWFAQKLMKITNRPKHSQ</sequence>
<name>A0A6A1VCX8_9ROSI</name>
<evidence type="ECO:0000313" key="1">
    <source>
        <dbReference type="EMBL" id="KAB1210541.1"/>
    </source>
</evidence>
<keyword evidence="2" id="KW-1185">Reference proteome</keyword>
<dbReference type="Proteomes" id="UP000516437">
    <property type="component" value="Chromosome 6"/>
</dbReference>
<accession>A0A6A1VCX8</accession>
<organism evidence="1 2">
    <name type="scientific">Morella rubra</name>
    <name type="common">Chinese bayberry</name>
    <dbReference type="NCBI Taxonomy" id="262757"/>
    <lineage>
        <taxon>Eukaryota</taxon>
        <taxon>Viridiplantae</taxon>
        <taxon>Streptophyta</taxon>
        <taxon>Embryophyta</taxon>
        <taxon>Tracheophyta</taxon>
        <taxon>Spermatophyta</taxon>
        <taxon>Magnoliopsida</taxon>
        <taxon>eudicotyledons</taxon>
        <taxon>Gunneridae</taxon>
        <taxon>Pentapetalae</taxon>
        <taxon>rosids</taxon>
        <taxon>fabids</taxon>
        <taxon>Fagales</taxon>
        <taxon>Myricaceae</taxon>
        <taxon>Morella</taxon>
    </lineage>
</organism>
<dbReference type="EMBL" id="RXIC02000024">
    <property type="protein sequence ID" value="KAB1210541.1"/>
    <property type="molecule type" value="Genomic_DNA"/>
</dbReference>
<dbReference type="AlphaFoldDB" id="A0A6A1VCX8"/>
<reference evidence="1 2" key="1">
    <citation type="journal article" date="2019" name="Plant Biotechnol. J.">
        <title>The red bayberry genome and genetic basis of sex determination.</title>
        <authorList>
            <person name="Jia H.M."/>
            <person name="Jia H.J."/>
            <person name="Cai Q.L."/>
            <person name="Wang Y."/>
            <person name="Zhao H.B."/>
            <person name="Yang W.F."/>
            <person name="Wang G.Y."/>
            <person name="Li Y.H."/>
            <person name="Zhan D.L."/>
            <person name="Shen Y.T."/>
            <person name="Niu Q.F."/>
            <person name="Chang L."/>
            <person name="Qiu J."/>
            <person name="Zhao L."/>
            <person name="Xie H.B."/>
            <person name="Fu W.Y."/>
            <person name="Jin J."/>
            <person name="Li X.W."/>
            <person name="Jiao Y."/>
            <person name="Zhou C.C."/>
            <person name="Tu T."/>
            <person name="Chai C.Y."/>
            <person name="Gao J.L."/>
            <person name="Fan L.J."/>
            <person name="van de Weg E."/>
            <person name="Wang J.Y."/>
            <person name="Gao Z.S."/>
        </authorList>
    </citation>
    <scope>NUCLEOTIDE SEQUENCE [LARGE SCALE GENOMIC DNA]</scope>
    <source>
        <tissue evidence="1">Leaves</tissue>
    </source>
</reference>
<protein>
    <submittedName>
        <fullName evidence="1">Uncharacterized protein</fullName>
    </submittedName>
</protein>
<evidence type="ECO:0000313" key="2">
    <source>
        <dbReference type="Proteomes" id="UP000516437"/>
    </source>
</evidence>
<gene>
    <name evidence="1" type="ORF">CJ030_MR6G010837</name>
</gene>
<proteinExistence type="predicted"/>